<feature type="region of interest" description="Disordered" evidence="1">
    <location>
        <begin position="140"/>
        <end position="177"/>
    </location>
</feature>
<dbReference type="EMBL" id="BLIO01000001">
    <property type="protein sequence ID" value="GFE12852.1"/>
    <property type="molecule type" value="Genomic_DNA"/>
</dbReference>
<protein>
    <recommendedName>
        <fullName evidence="2">DUF5753 domain-containing protein</fullName>
    </recommendedName>
</protein>
<evidence type="ECO:0000256" key="1">
    <source>
        <dbReference type="SAM" id="MobiDB-lite"/>
    </source>
</evidence>
<name>A0A640SPY5_9ACTN</name>
<evidence type="ECO:0000259" key="2">
    <source>
        <dbReference type="Pfam" id="PF19054"/>
    </source>
</evidence>
<comment type="caution">
    <text evidence="3">The sequence shown here is derived from an EMBL/GenBank/DDBJ whole genome shotgun (WGS) entry which is preliminary data.</text>
</comment>
<proteinExistence type="predicted"/>
<accession>A0A640SPY5</accession>
<dbReference type="InterPro" id="IPR043917">
    <property type="entry name" value="DUF5753"/>
</dbReference>
<dbReference type="Proteomes" id="UP000430079">
    <property type="component" value="Unassembled WGS sequence"/>
</dbReference>
<dbReference type="Pfam" id="PF19054">
    <property type="entry name" value="DUF5753"/>
    <property type="match status" value="1"/>
</dbReference>
<dbReference type="AlphaFoldDB" id="A0A640SPY5"/>
<keyword evidence="4" id="KW-1185">Reference proteome</keyword>
<sequence length="177" mass="19973">MTAAPLRGRAARELVIGHILSREAVGVLSICTQDPYDLRWSEEKRDVGHLEIRKLATLAGSTRRANLLRQYGDAVPDPFADYLELEELAAQTDIYASQVIPGNLQTSDYAHAVIDGARRWRTERKVRTFTELRMQRTAVLTRRSRSSPSPLARTPRRMGATRSSGSTPAVPSWWWSR</sequence>
<evidence type="ECO:0000313" key="3">
    <source>
        <dbReference type="EMBL" id="GFE12852.1"/>
    </source>
</evidence>
<reference evidence="3 4" key="1">
    <citation type="submission" date="2019-12" db="EMBL/GenBank/DDBJ databases">
        <title>Whole genome shotgun sequence of Streptomyces hygroscopicus subsp. glebosus NBRC 13786.</title>
        <authorList>
            <person name="Ichikawa N."/>
            <person name="Kimura A."/>
            <person name="Kitahashi Y."/>
            <person name="Komaki H."/>
            <person name="Tamura T."/>
        </authorList>
    </citation>
    <scope>NUCLEOTIDE SEQUENCE [LARGE SCALE GENOMIC DNA]</scope>
    <source>
        <strain evidence="3 4">NBRC 13786</strain>
    </source>
</reference>
<gene>
    <name evidence="3" type="ORF">Sgleb_08990</name>
</gene>
<feature type="domain" description="DUF5753" evidence="2">
    <location>
        <begin position="79"/>
        <end position="144"/>
    </location>
</feature>
<evidence type="ECO:0000313" key="4">
    <source>
        <dbReference type="Proteomes" id="UP000430079"/>
    </source>
</evidence>
<organism evidence="3 4">
    <name type="scientific">Streptomyces glebosus</name>
    <dbReference type="NCBI Taxonomy" id="249580"/>
    <lineage>
        <taxon>Bacteria</taxon>
        <taxon>Bacillati</taxon>
        <taxon>Actinomycetota</taxon>
        <taxon>Actinomycetes</taxon>
        <taxon>Kitasatosporales</taxon>
        <taxon>Streptomycetaceae</taxon>
        <taxon>Streptomyces</taxon>
    </lineage>
</organism>